<proteinExistence type="predicted"/>
<dbReference type="RefSeq" id="XP_037215980.1">
    <property type="nucleotide sequence ID" value="XM_037366586.1"/>
</dbReference>
<reference evidence="2" key="1">
    <citation type="submission" date="2020-05" db="EMBL/GenBank/DDBJ databases">
        <title>Mycena genomes resolve the evolution of fungal bioluminescence.</title>
        <authorList>
            <person name="Tsai I.J."/>
        </authorList>
    </citation>
    <scope>NUCLEOTIDE SEQUENCE</scope>
    <source>
        <strain evidence="2">171206Taipei</strain>
    </source>
</reference>
<dbReference type="OrthoDB" id="3096877at2759"/>
<evidence type="ECO:0000256" key="1">
    <source>
        <dbReference type="SAM" id="Phobius"/>
    </source>
</evidence>
<keyword evidence="1" id="KW-0812">Transmembrane</keyword>
<organism evidence="2 3">
    <name type="scientific">Mycena indigotica</name>
    <dbReference type="NCBI Taxonomy" id="2126181"/>
    <lineage>
        <taxon>Eukaryota</taxon>
        <taxon>Fungi</taxon>
        <taxon>Dikarya</taxon>
        <taxon>Basidiomycota</taxon>
        <taxon>Agaricomycotina</taxon>
        <taxon>Agaricomycetes</taxon>
        <taxon>Agaricomycetidae</taxon>
        <taxon>Agaricales</taxon>
        <taxon>Marasmiineae</taxon>
        <taxon>Mycenaceae</taxon>
        <taxon>Mycena</taxon>
    </lineage>
</organism>
<dbReference type="Proteomes" id="UP000636479">
    <property type="component" value="Unassembled WGS sequence"/>
</dbReference>
<dbReference type="AlphaFoldDB" id="A0A8H6VUP7"/>
<name>A0A8H6VUP7_9AGAR</name>
<feature type="transmembrane region" description="Helical" evidence="1">
    <location>
        <begin position="62"/>
        <end position="80"/>
    </location>
</feature>
<keyword evidence="1" id="KW-1133">Transmembrane helix</keyword>
<keyword evidence="3" id="KW-1185">Reference proteome</keyword>
<keyword evidence="1" id="KW-0472">Membrane</keyword>
<protein>
    <submittedName>
        <fullName evidence="2">Uncharacterized protein</fullName>
    </submittedName>
</protein>
<sequence>MTQYVLFGRPLASYILPILLLASTVALFSPPTLQLLASHPATETLASALLTTKQYYLQTQVYLYKVVATLGVFAGIVWVLSPGERPRGASQMGSIGGSGKHKDIRAGAAWKGNPYRFNNCNTCG</sequence>
<accession>A0A8H6VUP7</accession>
<dbReference type="EMBL" id="JACAZF010000009">
    <property type="protein sequence ID" value="KAF7294617.1"/>
    <property type="molecule type" value="Genomic_DNA"/>
</dbReference>
<dbReference type="GeneID" id="59349102"/>
<gene>
    <name evidence="2" type="ORF">MIND_00998300</name>
</gene>
<evidence type="ECO:0000313" key="2">
    <source>
        <dbReference type="EMBL" id="KAF7294617.1"/>
    </source>
</evidence>
<evidence type="ECO:0000313" key="3">
    <source>
        <dbReference type="Proteomes" id="UP000636479"/>
    </source>
</evidence>
<comment type="caution">
    <text evidence="2">The sequence shown here is derived from an EMBL/GenBank/DDBJ whole genome shotgun (WGS) entry which is preliminary data.</text>
</comment>